<proteinExistence type="predicted"/>
<keyword evidence="4" id="KW-1185">Reference proteome</keyword>
<dbReference type="InterPro" id="IPR007296">
    <property type="entry name" value="DUF403"/>
</dbReference>
<evidence type="ECO:0000256" key="1">
    <source>
        <dbReference type="SAM" id="MobiDB-lite"/>
    </source>
</evidence>
<reference evidence="3 4" key="1">
    <citation type="submission" date="2024-09" db="EMBL/GenBank/DDBJ databases">
        <authorList>
            <person name="Sun Q."/>
            <person name="Mori K."/>
        </authorList>
    </citation>
    <scope>NUCLEOTIDE SEQUENCE [LARGE SCALE GENOMIC DNA]</scope>
    <source>
        <strain evidence="3 4">CCM 7415</strain>
    </source>
</reference>
<dbReference type="PANTHER" id="PTHR34595">
    <property type="entry name" value="BLR5612 PROTEIN"/>
    <property type="match status" value="1"/>
</dbReference>
<protein>
    <submittedName>
        <fullName evidence="3">Alpha-E domain-containing protein</fullName>
    </submittedName>
</protein>
<accession>A0ABV6FYS6</accession>
<dbReference type="PANTHER" id="PTHR34595:SF7">
    <property type="entry name" value="SLL1039 PROTEIN"/>
    <property type="match status" value="1"/>
</dbReference>
<dbReference type="EMBL" id="JBHLVX010000002">
    <property type="protein sequence ID" value="MFC0266501.1"/>
    <property type="molecule type" value="Genomic_DNA"/>
</dbReference>
<dbReference type="InterPro" id="IPR051680">
    <property type="entry name" value="ATP-dep_Glu-Cys_Ligase-2"/>
</dbReference>
<comment type="caution">
    <text evidence="3">The sequence shown here is derived from an EMBL/GenBank/DDBJ whole genome shotgun (WGS) entry which is preliminary data.</text>
</comment>
<sequence>MLSRVAENLYWMARYVERAEDTARLVSVNANLLLDMPSRAALSWSTLIDITGNGEQFDSLYERRSEANVVEFLCVSPQNGGSILSSLAAARENLRTTRDVVPREIWEEINLCYLELGEQSRKSFGTRQRDDFLKRVVRACQHLTGLIEGTLSYSEARTFMSLGRYLERADMTTRIIDVRSENLLPRSPGELIPFEHLQWMSVLKSLTAYQMYRQEVRLRVRGPDVLHFVLQSRTLPRSVLCSLEEASLELQHLPHHDRPLAMATLVRAEVAEADVQKLAHSPDELHQLIDDFQIGFNNLHEAIASTWFAVPERPLRASPAQAQDNSAEHDPDED</sequence>
<dbReference type="RefSeq" id="WP_019952342.1">
    <property type="nucleotide sequence ID" value="NZ_JBHLVX010000002.1"/>
</dbReference>
<evidence type="ECO:0000313" key="3">
    <source>
        <dbReference type="EMBL" id="MFC0266501.1"/>
    </source>
</evidence>
<feature type="domain" description="DUF403" evidence="2">
    <location>
        <begin position="1"/>
        <end position="308"/>
    </location>
</feature>
<evidence type="ECO:0000313" key="4">
    <source>
        <dbReference type="Proteomes" id="UP001589814"/>
    </source>
</evidence>
<organism evidence="3 4">
    <name type="scientific">Kushneria aurantia</name>
    <dbReference type="NCBI Taxonomy" id="504092"/>
    <lineage>
        <taxon>Bacteria</taxon>
        <taxon>Pseudomonadati</taxon>
        <taxon>Pseudomonadota</taxon>
        <taxon>Gammaproteobacteria</taxon>
        <taxon>Oceanospirillales</taxon>
        <taxon>Halomonadaceae</taxon>
        <taxon>Kushneria</taxon>
    </lineage>
</organism>
<dbReference type="Proteomes" id="UP001589814">
    <property type="component" value="Unassembled WGS sequence"/>
</dbReference>
<feature type="region of interest" description="Disordered" evidence="1">
    <location>
        <begin position="315"/>
        <end position="334"/>
    </location>
</feature>
<dbReference type="Pfam" id="PF04168">
    <property type="entry name" value="Alpha-E"/>
    <property type="match status" value="1"/>
</dbReference>
<gene>
    <name evidence="3" type="ORF">ACFFHW_00570</name>
</gene>
<evidence type="ECO:0000259" key="2">
    <source>
        <dbReference type="Pfam" id="PF04168"/>
    </source>
</evidence>
<name>A0ABV6FYS6_9GAMM</name>